<dbReference type="EMBL" id="CACVBS010000049">
    <property type="protein sequence ID" value="CAA7265464.1"/>
    <property type="molecule type" value="Genomic_DNA"/>
</dbReference>
<evidence type="ECO:0000256" key="1">
    <source>
        <dbReference type="SAM" id="MobiDB-lite"/>
    </source>
</evidence>
<proteinExistence type="predicted"/>
<feature type="compositionally biased region" description="Polar residues" evidence="1">
    <location>
        <begin position="77"/>
        <end position="96"/>
    </location>
</feature>
<feature type="region of interest" description="Disordered" evidence="1">
    <location>
        <begin position="1"/>
        <end position="96"/>
    </location>
</feature>
<reference evidence="2 3" key="1">
    <citation type="submission" date="2020-01" db="EMBL/GenBank/DDBJ databases">
        <authorList>
            <person name="Gupta K D."/>
        </authorList>
    </citation>
    <scope>NUCLEOTIDE SEQUENCE [LARGE SCALE GENOMIC DNA]</scope>
</reference>
<protein>
    <submittedName>
        <fullName evidence="2">Uncharacterized protein</fullName>
    </submittedName>
</protein>
<comment type="caution">
    <text evidence="2">The sequence shown here is derived from an EMBL/GenBank/DDBJ whole genome shotgun (WGS) entry which is preliminary data.</text>
</comment>
<evidence type="ECO:0000313" key="2">
    <source>
        <dbReference type="EMBL" id="CAA7265464.1"/>
    </source>
</evidence>
<keyword evidence="3" id="KW-1185">Reference proteome</keyword>
<gene>
    <name evidence="2" type="ORF">AAE3_LOCUS7765</name>
</gene>
<dbReference type="AlphaFoldDB" id="A0A8S0VWS5"/>
<name>A0A8S0VWS5_CYCAE</name>
<organism evidence="2 3">
    <name type="scientific">Cyclocybe aegerita</name>
    <name type="common">Black poplar mushroom</name>
    <name type="synonym">Agrocybe aegerita</name>
    <dbReference type="NCBI Taxonomy" id="1973307"/>
    <lineage>
        <taxon>Eukaryota</taxon>
        <taxon>Fungi</taxon>
        <taxon>Dikarya</taxon>
        <taxon>Basidiomycota</taxon>
        <taxon>Agaricomycotina</taxon>
        <taxon>Agaricomycetes</taxon>
        <taxon>Agaricomycetidae</taxon>
        <taxon>Agaricales</taxon>
        <taxon>Agaricineae</taxon>
        <taxon>Bolbitiaceae</taxon>
        <taxon>Cyclocybe</taxon>
    </lineage>
</organism>
<sequence length="121" mass="13183">MRYDGTPPSMHEITDRHPRQSASCNPYTEHRRPTDEAETFVNARATPAGPAVRRECPPRQATPHLDGEDINELVSPKTPSVPTRTAASSPARQTPCPSFIVDIGVEVKVAAEAGKALEVVW</sequence>
<accession>A0A8S0VWS5</accession>
<evidence type="ECO:0000313" key="3">
    <source>
        <dbReference type="Proteomes" id="UP000467700"/>
    </source>
</evidence>
<dbReference type="Proteomes" id="UP000467700">
    <property type="component" value="Unassembled WGS sequence"/>
</dbReference>